<dbReference type="VEuPathDB" id="TriTrypDB:TcCL_NonESM05481"/>
<evidence type="ECO:0000313" key="3">
    <source>
        <dbReference type="EMBL" id="PWU87222.1"/>
    </source>
</evidence>
<dbReference type="EMBL" id="PRFA01000097">
    <property type="protein sequence ID" value="PWU87222.1"/>
    <property type="molecule type" value="Genomic_DNA"/>
</dbReference>
<protein>
    <submittedName>
        <fullName evidence="3">Uncharacterized protein</fullName>
    </submittedName>
</protein>
<evidence type="ECO:0000256" key="1">
    <source>
        <dbReference type="SAM" id="Coils"/>
    </source>
</evidence>
<gene>
    <name evidence="3" type="ORF">C4B63_97g17</name>
</gene>
<comment type="caution">
    <text evidence="3">The sequence shown here is derived from an EMBL/GenBank/DDBJ whole genome shotgun (WGS) entry which is preliminary data.</text>
</comment>
<dbReference type="VEuPathDB" id="TriTrypDB:TCDM_05268"/>
<feature type="coiled-coil region" evidence="1">
    <location>
        <begin position="25"/>
        <end position="76"/>
    </location>
</feature>
<dbReference type="VEuPathDB" id="TriTrypDB:TcCLB.511263.20"/>
<keyword evidence="1" id="KW-0175">Coiled coil</keyword>
<evidence type="ECO:0000313" key="4">
    <source>
        <dbReference type="Proteomes" id="UP000246121"/>
    </source>
</evidence>
<organism evidence="3 4">
    <name type="scientific">Trypanosoma cruzi</name>
    <dbReference type="NCBI Taxonomy" id="5693"/>
    <lineage>
        <taxon>Eukaryota</taxon>
        <taxon>Discoba</taxon>
        <taxon>Euglenozoa</taxon>
        <taxon>Kinetoplastea</taxon>
        <taxon>Metakinetoplastina</taxon>
        <taxon>Trypanosomatida</taxon>
        <taxon>Trypanosomatidae</taxon>
        <taxon>Trypanosoma</taxon>
        <taxon>Schizotrypanum</taxon>
    </lineage>
</organism>
<accession>A0A2V2UVQ0</accession>
<dbReference type="VEuPathDB" id="TriTrypDB:Tc_MARK_4981"/>
<dbReference type="VEuPathDB" id="TriTrypDB:TcCLB.507831.50"/>
<reference evidence="3 4" key="1">
    <citation type="journal article" date="2018" name="Microb. Genom.">
        <title>Expanding an expanded genome: long-read sequencing of Trypanosoma cruzi.</title>
        <authorList>
            <person name="Berna L."/>
            <person name="Rodriguez M."/>
            <person name="Chiribao M.L."/>
            <person name="Parodi-Talice A."/>
            <person name="Pita S."/>
            <person name="Rijo G."/>
            <person name="Alvarez-Valin F."/>
            <person name="Robello C."/>
        </authorList>
    </citation>
    <scope>NUCLEOTIDE SEQUENCE [LARGE SCALE GENOMIC DNA]</scope>
    <source>
        <strain evidence="3 4">Dm28c</strain>
    </source>
</reference>
<feature type="compositionally biased region" description="Pro residues" evidence="2">
    <location>
        <begin position="179"/>
        <end position="189"/>
    </location>
</feature>
<dbReference type="VEuPathDB" id="TriTrypDB:TCSYLVIO_006277"/>
<dbReference type="AlphaFoldDB" id="A0A2V2UVQ0"/>
<dbReference type="VEuPathDB" id="TriTrypDB:TcG_08439"/>
<proteinExistence type="predicted"/>
<sequence length="189" mass="21580">MPDFMNSTREVQQENVALRESLQLLKGKLLNHEQISQQLEDVQERLKQLPMLRQAAEDAKCDAMRASQETEMLRQERDAMAVKLDFFLEESKQAAKKDEEWTRIFRDAAEQTRRLSGQVSVVKKQQQSHFSPSIFVSAHPSGYSEQYSNYQRVLGNGGSSTQRKQSPPLRSAADASPQPLAPPISRPWH</sequence>
<dbReference type="VEuPathDB" id="TriTrypDB:C3747_228g13"/>
<dbReference type="VEuPathDB" id="TriTrypDB:TcBrA4_0083470"/>
<name>A0A2V2UVQ0_TRYCR</name>
<dbReference type="VEuPathDB" id="TriTrypDB:C4B63_97g17"/>
<evidence type="ECO:0000256" key="2">
    <source>
        <dbReference type="SAM" id="MobiDB-lite"/>
    </source>
</evidence>
<dbReference type="Proteomes" id="UP000246121">
    <property type="component" value="Unassembled WGS sequence"/>
</dbReference>
<dbReference type="VEuPathDB" id="TriTrypDB:BCY84_18843"/>
<feature type="region of interest" description="Disordered" evidence="2">
    <location>
        <begin position="147"/>
        <end position="189"/>
    </location>
</feature>
<dbReference type="VEuPathDB" id="TriTrypDB:ECC02_007560"/>